<dbReference type="Pfam" id="PF00990">
    <property type="entry name" value="GGDEF"/>
    <property type="match status" value="1"/>
</dbReference>
<name>A0A0U2WVS0_9GAMM</name>
<sequence>MKQRKLLNEILENGTITTLFQPLFDISRQTILGYEALSRGPKNSCLEMPNTLFQAAHQYGLISELELLCRSKAIENFVHLKLQGKLFLNVSPKTLLDPSHPKGETLHLIKQFGLAANRVVIEVTEQERVEDEFLLQKTMAHYRSLGFTIAIDDLGAGYSGLKQWSELCPDFVKIDRYFIDHCDKSVVKKEFLKLITALAKVTNTTVIAEGIERAEELTVLEGMGINYVQGFLLERPSNKPSYVLSARQVQALSFAANTNQLNNSMAIGWLAVAQQTIDSETSCKDAHALFERDKLIASLVVINSQCQPIGLLHKEQLSEVFAAAYGHALYDKRAATVVMDRQPLVVDENQLLDNVSQQITECDFDIRRHIVITRGQQYLGIVPVRDILKHITDEKIRHAQHANPLTMLPGNLALNDAIERRLAAQKAFSLAYLDLNHFKQFNDLFGYASGDSVIKLLANITMQACSNTNSFVGHIGGDDFMVLFDDNNAATVCEHIIRQFEIESQVFFSSEHIKNKGYWSENREGQPQFVPLVTLAIGLVTPDLHHYKNSHQVAALASNAKKSAKRFAHSHLFLCQRSKPSSVVARLEQQAV</sequence>
<dbReference type="PROSITE" id="PS50883">
    <property type="entry name" value="EAL"/>
    <property type="match status" value="1"/>
</dbReference>
<evidence type="ECO:0000259" key="2">
    <source>
        <dbReference type="PROSITE" id="PS50883"/>
    </source>
</evidence>
<dbReference type="InterPro" id="IPR043128">
    <property type="entry name" value="Rev_trsase/Diguanyl_cyclase"/>
</dbReference>
<dbReference type="EMBL" id="CP011034">
    <property type="protein sequence ID" value="ALS31713.1"/>
    <property type="molecule type" value="Genomic_DNA"/>
</dbReference>
<dbReference type="Gene3D" id="3.30.70.270">
    <property type="match status" value="1"/>
</dbReference>
<evidence type="ECO:0000313" key="6">
    <source>
        <dbReference type="Proteomes" id="UP000065261"/>
    </source>
</evidence>
<reference evidence="5 6" key="1">
    <citation type="submission" date="2015-03" db="EMBL/GenBank/DDBJ databases">
        <authorList>
            <person name="Murphy D."/>
        </authorList>
    </citation>
    <scope>NUCLEOTIDE SEQUENCE [LARGE SCALE GENOMIC DNA]</scope>
    <source>
        <strain evidence="5 6">KMM 520</strain>
    </source>
</reference>
<dbReference type="NCBIfam" id="TIGR00254">
    <property type="entry name" value="GGDEF"/>
    <property type="match status" value="1"/>
</dbReference>
<evidence type="ECO:0000256" key="1">
    <source>
        <dbReference type="PROSITE-ProRule" id="PRU00703"/>
    </source>
</evidence>
<evidence type="ECO:0000259" key="4">
    <source>
        <dbReference type="PROSITE" id="PS51371"/>
    </source>
</evidence>
<dbReference type="InterPro" id="IPR050706">
    <property type="entry name" value="Cyclic-di-GMP_PDE-like"/>
</dbReference>
<dbReference type="SMART" id="SM00052">
    <property type="entry name" value="EAL"/>
    <property type="match status" value="1"/>
</dbReference>
<evidence type="ECO:0000313" key="5">
    <source>
        <dbReference type="EMBL" id="ALS31713.1"/>
    </source>
</evidence>
<dbReference type="PANTHER" id="PTHR33121:SF76">
    <property type="entry name" value="SIGNALING PROTEIN"/>
    <property type="match status" value="1"/>
</dbReference>
<dbReference type="SUPFAM" id="SSF54631">
    <property type="entry name" value="CBS-domain pair"/>
    <property type="match status" value="1"/>
</dbReference>
<dbReference type="Gene3D" id="3.20.20.450">
    <property type="entry name" value="EAL domain"/>
    <property type="match status" value="1"/>
</dbReference>
<feature type="domain" description="CBS" evidence="4">
    <location>
        <begin position="339"/>
        <end position="400"/>
    </location>
</feature>
<evidence type="ECO:0008006" key="7">
    <source>
        <dbReference type="Google" id="ProtNLM"/>
    </source>
</evidence>
<dbReference type="Pfam" id="PF00563">
    <property type="entry name" value="EAL"/>
    <property type="match status" value="1"/>
</dbReference>
<dbReference type="Pfam" id="PF00571">
    <property type="entry name" value="CBS"/>
    <property type="match status" value="1"/>
</dbReference>
<evidence type="ECO:0000259" key="3">
    <source>
        <dbReference type="PROSITE" id="PS50887"/>
    </source>
</evidence>
<feature type="domain" description="EAL" evidence="2">
    <location>
        <begin position="1"/>
        <end position="250"/>
    </location>
</feature>
<gene>
    <name evidence="5" type="ORF">PTRA_a0344</name>
</gene>
<dbReference type="PANTHER" id="PTHR33121">
    <property type="entry name" value="CYCLIC DI-GMP PHOSPHODIESTERASE PDEF"/>
    <property type="match status" value="1"/>
</dbReference>
<dbReference type="SMART" id="SM00267">
    <property type="entry name" value="GGDEF"/>
    <property type="match status" value="1"/>
</dbReference>
<dbReference type="Gene3D" id="3.10.580.10">
    <property type="entry name" value="CBS-domain"/>
    <property type="match status" value="1"/>
</dbReference>
<protein>
    <recommendedName>
        <fullName evidence="7">GGDEF domain-containing protein</fullName>
    </recommendedName>
</protein>
<dbReference type="PROSITE" id="PS50887">
    <property type="entry name" value="GGDEF"/>
    <property type="match status" value="1"/>
</dbReference>
<dbReference type="Proteomes" id="UP000065261">
    <property type="component" value="Chromosome I"/>
</dbReference>
<dbReference type="InterPro" id="IPR035919">
    <property type="entry name" value="EAL_sf"/>
</dbReference>
<organism evidence="5">
    <name type="scientific">Pseudoalteromonas translucida KMM 520</name>
    <dbReference type="NCBI Taxonomy" id="1315283"/>
    <lineage>
        <taxon>Bacteria</taxon>
        <taxon>Pseudomonadati</taxon>
        <taxon>Pseudomonadota</taxon>
        <taxon>Gammaproteobacteria</taxon>
        <taxon>Alteromonadales</taxon>
        <taxon>Pseudoalteromonadaceae</taxon>
        <taxon>Pseudoalteromonas</taxon>
    </lineage>
</organism>
<dbReference type="AlphaFoldDB" id="A0A0U2WVS0"/>
<dbReference type="CDD" id="cd01949">
    <property type="entry name" value="GGDEF"/>
    <property type="match status" value="1"/>
</dbReference>
<dbReference type="SUPFAM" id="SSF55073">
    <property type="entry name" value="Nucleotide cyclase"/>
    <property type="match status" value="1"/>
</dbReference>
<accession>A0A0U2WVS0</accession>
<proteinExistence type="predicted"/>
<dbReference type="GO" id="GO:0071111">
    <property type="term" value="F:cyclic-guanylate-specific phosphodiesterase activity"/>
    <property type="evidence" value="ECO:0007669"/>
    <property type="project" value="InterPro"/>
</dbReference>
<dbReference type="InterPro" id="IPR000644">
    <property type="entry name" value="CBS_dom"/>
</dbReference>
<keyword evidence="1" id="KW-0129">CBS domain</keyword>
<dbReference type="CDD" id="cd01948">
    <property type="entry name" value="EAL"/>
    <property type="match status" value="1"/>
</dbReference>
<dbReference type="InterPro" id="IPR029787">
    <property type="entry name" value="Nucleotide_cyclase"/>
</dbReference>
<dbReference type="SUPFAM" id="SSF141868">
    <property type="entry name" value="EAL domain-like"/>
    <property type="match status" value="1"/>
</dbReference>
<dbReference type="PROSITE" id="PS51371">
    <property type="entry name" value="CBS"/>
    <property type="match status" value="1"/>
</dbReference>
<dbReference type="InterPro" id="IPR001633">
    <property type="entry name" value="EAL_dom"/>
</dbReference>
<dbReference type="PATRIC" id="fig|1315283.4.peg.307"/>
<feature type="domain" description="GGDEF" evidence="3">
    <location>
        <begin position="426"/>
        <end position="577"/>
    </location>
</feature>
<dbReference type="InterPro" id="IPR046342">
    <property type="entry name" value="CBS_dom_sf"/>
</dbReference>
<dbReference type="KEGG" id="ptn:PTRA_a0344"/>
<dbReference type="InterPro" id="IPR000160">
    <property type="entry name" value="GGDEF_dom"/>
</dbReference>